<dbReference type="InterPro" id="IPR027417">
    <property type="entry name" value="P-loop_NTPase"/>
</dbReference>
<dbReference type="PANTHER" id="PTHR46082">
    <property type="entry name" value="ATP/GTP-BINDING PROTEIN-RELATED"/>
    <property type="match status" value="1"/>
</dbReference>
<reference evidence="4 5" key="1">
    <citation type="submission" date="2024-07" db="EMBL/GenBank/DDBJ databases">
        <title>Section-level genome sequencing and comparative genomics of Aspergillus sections Usti and Cavernicolus.</title>
        <authorList>
            <consortium name="Lawrence Berkeley National Laboratory"/>
            <person name="Nybo J.L."/>
            <person name="Vesth T.C."/>
            <person name="Theobald S."/>
            <person name="Frisvad J.C."/>
            <person name="Larsen T.O."/>
            <person name="Kjaerboelling I."/>
            <person name="Rothschild-Mancinelli K."/>
            <person name="Lyhne E.K."/>
            <person name="Kogle M.E."/>
            <person name="Barry K."/>
            <person name="Clum A."/>
            <person name="Na H."/>
            <person name="Ledsgaard L."/>
            <person name="Lin J."/>
            <person name="Lipzen A."/>
            <person name="Kuo A."/>
            <person name="Riley R."/>
            <person name="Mondo S."/>
            <person name="Labutti K."/>
            <person name="Haridas S."/>
            <person name="Pangalinan J."/>
            <person name="Salamov A.A."/>
            <person name="Simmons B.A."/>
            <person name="Magnuson J.K."/>
            <person name="Chen J."/>
            <person name="Drula E."/>
            <person name="Henrissat B."/>
            <person name="Wiebenga A."/>
            <person name="Lubbers R.J."/>
            <person name="Gomes A.C."/>
            <person name="Makela M.R."/>
            <person name="Stajich J."/>
            <person name="Grigoriev I.V."/>
            <person name="Mortensen U.H."/>
            <person name="De Vries R.P."/>
            <person name="Baker S.E."/>
            <person name="Andersen M.R."/>
        </authorList>
    </citation>
    <scope>NUCLEOTIDE SEQUENCE [LARGE SCALE GENOMIC DNA]</scope>
    <source>
        <strain evidence="4 5">CBS 123904</strain>
    </source>
</reference>
<dbReference type="SUPFAM" id="SSF53167">
    <property type="entry name" value="Purine and uridine phosphorylases"/>
    <property type="match status" value="1"/>
</dbReference>
<accession>A0ABR4IIA5</accession>
<proteinExistence type="predicted"/>
<dbReference type="Proteomes" id="UP001610446">
    <property type="component" value="Unassembled WGS sequence"/>
</dbReference>
<keyword evidence="5" id="KW-1185">Reference proteome</keyword>
<dbReference type="Gene3D" id="3.40.50.300">
    <property type="entry name" value="P-loop containing nucleotide triphosphate hydrolases"/>
    <property type="match status" value="1"/>
</dbReference>
<comment type="caution">
    <text evidence="4">The sequence shown here is derived from an EMBL/GenBank/DDBJ whole genome shotgun (WGS) entry which is preliminary data.</text>
</comment>
<gene>
    <name evidence="4" type="ORF">BJY01DRAFT_255668</name>
</gene>
<dbReference type="SUPFAM" id="SSF52540">
    <property type="entry name" value="P-loop containing nucleoside triphosphate hydrolases"/>
    <property type="match status" value="1"/>
</dbReference>
<dbReference type="Pfam" id="PF24883">
    <property type="entry name" value="NPHP3_N"/>
    <property type="match status" value="1"/>
</dbReference>
<feature type="domain" description="Nephrocystin 3-like N-terminal" evidence="3">
    <location>
        <begin position="358"/>
        <end position="518"/>
    </location>
</feature>
<dbReference type="Pfam" id="PF01048">
    <property type="entry name" value="PNP_UDP_1"/>
    <property type="match status" value="1"/>
</dbReference>
<evidence type="ECO:0000313" key="4">
    <source>
        <dbReference type="EMBL" id="KAL2827486.1"/>
    </source>
</evidence>
<evidence type="ECO:0000259" key="3">
    <source>
        <dbReference type="Pfam" id="PF24883"/>
    </source>
</evidence>
<dbReference type="InterPro" id="IPR053137">
    <property type="entry name" value="NLR-like"/>
</dbReference>
<sequence>MTTQRRLRHEDYTAGWVCALPIELAAAEEMLDEIHDKLPYILREENLYTLGRVGEHNVVIACLPQMGTSQAAHVAARMWAAFPCIRIGLMVGIGGGVPSIKADIRLGDVVVSKPENDHGGVVQYDCGKSTSAGFQRTGFLNAPPRLLQEAVAQLRAKHLRGSIQFLQYASKFGHLPSFAWEDAGPDVLFDSQYTHIDGPTCKSCDTEKIIKRPARTDYDIHVHYGTIASGNQVMKSALERDRISRDLGGVLCFEMDAGGLMNNFPCLVIRGICDYSDSHKNKGWQGYAAGTASAYAKELLSIVPPVAGPTRRSRAEVDDILDWLPYAMDAPFNSWKRRNDALCLPNTRINTRINVLSKIEEWTSQQDQRSLFWLTGLAGTGKSTIARTVARKCNQKGVLGASFFFSRGGGDVGTAQKFATSIARQLAHQLPVLGEHICDGIQEQQDIATHSIVDQWRRLITQPVSKIQSTSSPPFLVVVIDALDECDNDQDIMIILRLLATAQSDPASIRLRFLLTSRPEVPVRRVFSRLPADRRDKFVLHEMIADTRSESDLKIFFEERLTEIAQNHGFGKDWLDRTTIPELVDRANGLFIWAATACRFIDNEQFADIRLSAILRTHSSANAPQDSLDDIYTTVFTSSISVSYTEHEKSTAYALLRYVLGSIVVLVSPLSAQSIAVLLGVESRQTILTINCASTILAS</sequence>
<dbReference type="InterPro" id="IPR035994">
    <property type="entry name" value="Nucleoside_phosphorylase_sf"/>
</dbReference>
<feature type="domain" description="Nucleoside phosphorylase" evidence="2">
    <location>
        <begin position="15"/>
        <end position="158"/>
    </location>
</feature>
<dbReference type="InterPro" id="IPR000845">
    <property type="entry name" value="Nucleoside_phosphorylase_d"/>
</dbReference>
<protein>
    <submittedName>
        <fullName evidence="4">Nucleoside phosphorylase domain-containing protein</fullName>
    </submittedName>
</protein>
<dbReference type="Gene3D" id="3.40.50.1580">
    <property type="entry name" value="Nucleoside phosphorylase domain"/>
    <property type="match status" value="1"/>
</dbReference>
<organism evidence="4 5">
    <name type="scientific">Aspergillus pseudoustus</name>
    <dbReference type="NCBI Taxonomy" id="1810923"/>
    <lineage>
        <taxon>Eukaryota</taxon>
        <taxon>Fungi</taxon>
        <taxon>Dikarya</taxon>
        <taxon>Ascomycota</taxon>
        <taxon>Pezizomycotina</taxon>
        <taxon>Eurotiomycetes</taxon>
        <taxon>Eurotiomycetidae</taxon>
        <taxon>Eurotiales</taxon>
        <taxon>Aspergillaceae</taxon>
        <taxon>Aspergillus</taxon>
        <taxon>Aspergillus subgen. Nidulantes</taxon>
    </lineage>
</organism>
<evidence type="ECO:0000313" key="5">
    <source>
        <dbReference type="Proteomes" id="UP001610446"/>
    </source>
</evidence>
<keyword evidence="1" id="KW-0677">Repeat</keyword>
<evidence type="ECO:0000259" key="2">
    <source>
        <dbReference type="Pfam" id="PF01048"/>
    </source>
</evidence>
<dbReference type="EMBL" id="JBFXLU010000396">
    <property type="protein sequence ID" value="KAL2827486.1"/>
    <property type="molecule type" value="Genomic_DNA"/>
</dbReference>
<dbReference type="InterPro" id="IPR056884">
    <property type="entry name" value="NPHP3-like_N"/>
</dbReference>
<evidence type="ECO:0000256" key="1">
    <source>
        <dbReference type="ARBA" id="ARBA00022737"/>
    </source>
</evidence>
<name>A0ABR4IIA5_9EURO</name>
<dbReference type="PANTHER" id="PTHR46082:SF11">
    <property type="entry name" value="AAA+ ATPASE DOMAIN-CONTAINING PROTEIN-RELATED"/>
    <property type="match status" value="1"/>
</dbReference>